<reference evidence="1" key="1">
    <citation type="submission" date="2023-04" db="EMBL/GenBank/DDBJ databases">
        <title>Phytophthora lilii NBRC 32176.</title>
        <authorList>
            <person name="Ichikawa N."/>
            <person name="Sato H."/>
            <person name="Tonouchi N."/>
        </authorList>
    </citation>
    <scope>NUCLEOTIDE SEQUENCE</scope>
    <source>
        <strain evidence="1">NBRC 32176</strain>
    </source>
</reference>
<dbReference type="Proteomes" id="UP001165083">
    <property type="component" value="Unassembled WGS sequence"/>
</dbReference>
<evidence type="ECO:0000313" key="2">
    <source>
        <dbReference type="Proteomes" id="UP001165083"/>
    </source>
</evidence>
<name>A0A9W6U0U9_9STRA</name>
<comment type="caution">
    <text evidence="1">The sequence shown here is derived from an EMBL/GenBank/DDBJ whole genome shotgun (WGS) entry which is preliminary data.</text>
</comment>
<accession>A0A9W6U0U9</accession>
<sequence>MYQEVDSQGGIYTQHSIPVHILSYKSEIATQVQVGSEIWGCELRTRVFKVNSSCCSTNIEQEEGGD</sequence>
<evidence type="ECO:0000313" key="1">
    <source>
        <dbReference type="EMBL" id="GMF22949.1"/>
    </source>
</evidence>
<proteinExistence type="predicted"/>
<gene>
    <name evidence="1" type="ORF">Plil01_000921400</name>
</gene>
<dbReference type="AlphaFoldDB" id="A0A9W6U0U9"/>
<keyword evidence="2" id="KW-1185">Reference proteome</keyword>
<protein>
    <submittedName>
        <fullName evidence="1">Unnamed protein product</fullName>
    </submittedName>
</protein>
<organism evidence="1 2">
    <name type="scientific">Phytophthora lilii</name>
    <dbReference type="NCBI Taxonomy" id="2077276"/>
    <lineage>
        <taxon>Eukaryota</taxon>
        <taxon>Sar</taxon>
        <taxon>Stramenopiles</taxon>
        <taxon>Oomycota</taxon>
        <taxon>Peronosporomycetes</taxon>
        <taxon>Peronosporales</taxon>
        <taxon>Peronosporaceae</taxon>
        <taxon>Phytophthora</taxon>
    </lineage>
</organism>
<dbReference type="EMBL" id="BSXW01000456">
    <property type="protein sequence ID" value="GMF22949.1"/>
    <property type="molecule type" value="Genomic_DNA"/>
</dbReference>